<evidence type="ECO:0000313" key="6">
    <source>
        <dbReference type="EMBL" id="KAK3258364.1"/>
    </source>
</evidence>
<dbReference type="GO" id="GO:0005634">
    <property type="term" value="C:nucleus"/>
    <property type="evidence" value="ECO:0007669"/>
    <property type="project" value="TreeGrafter"/>
</dbReference>
<organism evidence="6 7">
    <name type="scientific">Cymbomonas tetramitiformis</name>
    <dbReference type="NCBI Taxonomy" id="36881"/>
    <lineage>
        <taxon>Eukaryota</taxon>
        <taxon>Viridiplantae</taxon>
        <taxon>Chlorophyta</taxon>
        <taxon>Pyramimonadophyceae</taxon>
        <taxon>Pyramimonadales</taxon>
        <taxon>Pyramimonadaceae</taxon>
        <taxon>Cymbomonas</taxon>
    </lineage>
</organism>
<feature type="compositionally biased region" description="Pro residues" evidence="5">
    <location>
        <begin position="172"/>
        <end position="182"/>
    </location>
</feature>
<dbReference type="GO" id="GO:0048471">
    <property type="term" value="C:perinuclear region of cytoplasm"/>
    <property type="evidence" value="ECO:0007669"/>
    <property type="project" value="TreeGrafter"/>
</dbReference>
<accession>A0AAE0KS23</accession>
<feature type="non-terminal residue" evidence="6">
    <location>
        <position position="840"/>
    </location>
</feature>
<protein>
    <submittedName>
        <fullName evidence="6">Uncharacterized protein</fullName>
    </submittedName>
</protein>
<dbReference type="GO" id="GO:0005930">
    <property type="term" value="C:axoneme"/>
    <property type="evidence" value="ECO:0007669"/>
    <property type="project" value="UniProtKB-SubCell"/>
</dbReference>
<evidence type="ECO:0000256" key="5">
    <source>
        <dbReference type="SAM" id="MobiDB-lite"/>
    </source>
</evidence>
<gene>
    <name evidence="6" type="ORF">CYMTET_32586</name>
</gene>
<dbReference type="InterPro" id="IPR027038">
    <property type="entry name" value="RanGap"/>
</dbReference>
<feature type="non-terminal residue" evidence="6">
    <location>
        <position position="1"/>
    </location>
</feature>
<dbReference type="SMART" id="SM00368">
    <property type="entry name" value="LRR_RI"/>
    <property type="match status" value="7"/>
</dbReference>
<keyword evidence="7" id="KW-1185">Reference proteome</keyword>
<dbReference type="Proteomes" id="UP001190700">
    <property type="component" value="Unassembled WGS sequence"/>
</dbReference>
<evidence type="ECO:0000256" key="2">
    <source>
        <dbReference type="ARBA" id="ARBA00022468"/>
    </source>
</evidence>
<evidence type="ECO:0000256" key="4">
    <source>
        <dbReference type="ARBA" id="ARBA00022737"/>
    </source>
</evidence>
<comment type="caution">
    <text evidence="6">The sequence shown here is derived from an EMBL/GenBank/DDBJ whole genome shotgun (WGS) entry which is preliminary data.</text>
</comment>
<keyword evidence="3" id="KW-0433">Leucine-rich repeat</keyword>
<feature type="compositionally biased region" description="Polar residues" evidence="5">
    <location>
        <begin position="211"/>
        <end position="221"/>
    </location>
</feature>
<dbReference type="Gene3D" id="3.80.10.10">
    <property type="entry name" value="Ribonuclease Inhibitor"/>
    <property type="match status" value="3"/>
</dbReference>
<proteinExistence type="predicted"/>
<sequence length="840" mass="92897">VRADGCSADEAMDKSWCKSRGDSPDINNEVAPRYKHWNEAPIVPKLHSWEPDVVDGVPEERLERFRRWVRGDTIFLAPALAISNCFKDDTPQLVGTLLGDLPQVASVSLCNVQLDDAGLQKVIQMLQWSGHHVKKLDLSKNSLTFRGLRCLAKQLDPSSKPKTPMRQEAPSLPLPPLSPAPSTPSTGIILPPLPSTTPSTSQSTASPRTSRLTTACKSTRTGSRRVTPAVRQPAPALPALSLSSTLTELSLQENMHIGDRGAAELAHGLQGNMSLQRLNLRRCGVNETGVRALGSLLEANIHLRDLELSWNYLGTNTGALALANALRVNVALTRLSISNTGLHHSGVLSIAEALMENTVLCHLDLSHNQIRQATCWDLSRVVEQNQTLHTLLLDYNPTGSMGAAYLLSALCQLPACAALRKVGLTGIGLREGRSSDVDVDTVNPAGSYQLGLDNSQDRRRAMWLYRLTQVHGPRAWTNVKLNGKALQPPEAAQMDWLPGRGVLKLDFVRSTFGPPPEVRSLGDEQFKELLSTVADRNNDEEWKLLFICTLRATPGMFFTSQQVHQLLGTLQFGDHKTQAAVALFHVTVAIEEIGALLQQLRPGELQKFYAAVGAKGRYLTNVTSGRYILHLGHQVDRMIATRLQSDFRLEVEQGDAGGTAHTCWRNTTVDRKPLKAAAIGTPFFKLPPSGWLSFDFVSFKKAPLNVRPIHNQRINDLLGFMGGIQEQPWKDHVPSDFGRAMSSSKLEEALAQLVQLPGEDARQYHNAELEHQRWLRGMELPDWAARRTLAVTAPLPVALPIPPIPYLFVPPPPYLVQEAFNRHRIIEAHLQRRKHVDWHK</sequence>
<evidence type="ECO:0000256" key="1">
    <source>
        <dbReference type="ARBA" id="ARBA00004430"/>
    </source>
</evidence>
<dbReference type="AlphaFoldDB" id="A0AAE0KS23"/>
<feature type="compositionally biased region" description="Low complexity" evidence="5">
    <location>
        <begin position="196"/>
        <end position="210"/>
    </location>
</feature>
<name>A0AAE0KS23_9CHLO</name>
<dbReference type="EMBL" id="LGRX02019580">
    <property type="protein sequence ID" value="KAK3258364.1"/>
    <property type="molecule type" value="Genomic_DNA"/>
</dbReference>
<reference evidence="6 7" key="1">
    <citation type="journal article" date="2015" name="Genome Biol. Evol.">
        <title>Comparative Genomics of a Bacterivorous Green Alga Reveals Evolutionary Causalities and Consequences of Phago-Mixotrophic Mode of Nutrition.</title>
        <authorList>
            <person name="Burns J.A."/>
            <person name="Paasch A."/>
            <person name="Narechania A."/>
            <person name="Kim E."/>
        </authorList>
    </citation>
    <scope>NUCLEOTIDE SEQUENCE [LARGE SCALE GENOMIC DNA]</scope>
    <source>
        <strain evidence="6 7">PLY_AMNH</strain>
    </source>
</reference>
<feature type="region of interest" description="Disordered" evidence="5">
    <location>
        <begin position="154"/>
        <end position="231"/>
    </location>
</feature>
<dbReference type="GO" id="GO:0031267">
    <property type="term" value="F:small GTPase binding"/>
    <property type="evidence" value="ECO:0007669"/>
    <property type="project" value="TreeGrafter"/>
</dbReference>
<dbReference type="SUPFAM" id="SSF52047">
    <property type="entry name" value="RNI-like"/>
    <property type="match status" value="1"/>
</dbReference>
<dbReference type="PANTHER" id="PTHR24113:SF12">
    <property type="entry name" value="RAN GTPASE-ACTIVATING PROTEIN 1"/>
    <property type="match status" value="1"/>
</dbReference>
<keyword evidence="4" id="KW-0677">Repeat</keyword>
<dbReference type="GO" id="GO:0005829">
    <property type="term" value="C:cytosol"/>
    <property type="evidence" value="ECO:0007669"/>
    <property type="project" value="TreeGrafter"/>
</dbReference>
<dbReference type="GO" id="GO:0005096">
    <property type="term" value="F:GTPase activator activity"/>
    <property type="evidence" value="ECO:0007669"/>
    <property type="project" value="UniProtKB-KW"/>
</dbReference>
<comment type="subcellular location">
    <subcellularLocation>
        <location evidence="1">Cytoplasm</location>
        <location evidence="1">Cytoskeleton</location>
        <location evidence="1">Cilium axoneme</location>
    </subcellularLocation>
</comment>
<evidence type="ECO:0000256" key="3">
    <source>
        <dbReference type="ARBA" id="ARBA00022614"/>
    </source>
</evidence>
<dbReference type="PANTHER" id="PTHR24113">
    <property type="entry name" value="RAN GTPASE-ACTIVATING PROTEIN 1"/>
    <property type="match status" value="1"/>
</dbReference>
<evidence type="ECO:0000313" key="7">
    <source>
        <dbReference type="Proteomes" id="UP001190700"/>
    </source>
</evidence>
<dbReference type="InterPro" id="IPR032675">
    <property type="entry name" value="LRR_dom_sf"/>
</dbReference>
<dbReference type="InterPro" id="IPR001611">
    <property type="entry name" value="Leu-rich_rpt"/>
</dbReference>
<dbReference type="Pfam" id="PF13516">
    <property type="entry name" value="LRR_6"/>
    <property type="match status" value="3"/>
</dbReference>
<dbReference type="GO" id="GO:0006913">
    <property type="term" value="P:nucleocytoplasmic transport"/>
    <property type="evidence" value="ECO:0007669"/>
    <property type="project" value="TreeGrafter"/>
</dbReference>
<keyword evidence="2" id="KW-0343">GTPase activation</keyword>